<evidence type="ECO:0000256" key="1">
    <source>
        <dbReference type="ARBA" id="ARBA00004323"/>
    </source>
</evidence>
<keyword evidence="24" id="KW-1185">Reference proteome</keyword>
<feature type="domain" description="Heparan sulfate-N-deacetylase N-terminal" evidence="22">
    <location>
        <begin position="74"/>
        <end position="275"/>
    </location>
</feature>
<dbReference type="Pfam" id="PF25119">
    <property type="entry name" value="HSNSD_N"/>
    <property type="match status" value="1"/>
</dbReference>
<feature type="binding site" evidence="17">
    <location>
        <begin position="800"/>
        <end position="804"/>
    </location>
    <ligand>
        <name>3'-phosphoadenylyl sulfate</name>
        <dbReference type="ChEBI" id="CHEBI:58339"/>
    </ligand>
</feature>
<dbReference type="GO" id="GO:0015012">
    <property type="term" value="P:heparan sulfate proteoglycan biosynthetic process"/>
    <property type="evidence" value="ECO:0007669"/>
    <property type="project" value="UniProtKB-UniPathway"/>
</dbReference>
<dbReference type="PANTHER" id="PTHR10605:SF56">
    <property type="entry name" value="BIFUNCTIONAL HEPARAN SULFATE N-DEACETYLASE_N-SULFOTRANSFERASE"/>
    <property type="match status" value="1"/>
</dbReference>
<dbReference type="GO" id="GO:0000139">
    <property type="term" value="C:Golgi membrane"/>
    <property type="evidence" value="ECO:0007669"/>
    <property type="project" value="UniProtKB-SubCell"/>
</dbReference>
<keyword evidence="9" id="KW-0735">Signal-anchor</keyword>
<reference evidence="25" key="1">
    <citation type="submission" date="2017-02" db="UniProtKB">
        <authorList>
            <consortium name="WormBaseParasite"/>
        </authorList>
    </citation>
    <scope>IDENTIFICATION</scope>
</reference>
<evidence type="ECO:0000256" key="5">
    <source>
        <dbReference type="ARBA" id="ARBA00012979"/>
    </source>
</evidence>
<feature type="disulfide bond" evidence="18">
    <location>
        <begin position="786"/>
        <end position="795"/>
    </location>
</feature>
<dbReference type="Proteomes" id="UP000271162">
    <property type="component" value="Unassembled WGS sequence"/>
</dbReference>
<evidence type="ECO:0000256" key="4">
    <source>
        <dbReference type="ARBA" id="ARBA00010420"/>
    </source>
</evidence>
<evidence type="ECO:0000256" key="2">
    <source>
        <dbReference type="ARBA" id="ARBA00004841"/>
    </source>
</evidence>
<dbReference type="GO" id="GO:0030210">
    <property type="term" value="P:heparin proteoglycan biosynthetic process"/>
    <property type="evidence" value="ECO:0007669"/>
    <property type="project" value="UniProtKB-UniPathway"/>
</dbReference>
<evidence type="ECO:0000256" key="11">
    <source>
        <dbReference type="ARBA" id="ARBA00023034"/>
    </source>
</evidence>
<evidence type="ECO:0000256" key="12">
    <source>
        <dbReference type="ARBA" id="ARBA00023136"/>
    </source>
</evidence>
<keyword evidence="10 19" id="KW-1133">Transmembrane helix</keyword>
<dbReference type="EC" id="2.8.2.8" evidence="5"/>
<dbReference type="GO" id="GO:0019213">
    <property type="term" value="F:deacetylase activity"/>
    <property type="evidence" value="ECO:0007669"/>
    <property type="project" value="TreeGrafter"/>
</dbReference>
<dbReference type="GO" id="GO:0015016">
    <property type="term" value="F:heparan sulfate N-sulfotransferase activity"/>
    <property type="evidence" value="ECO:0007669"/>
    <property type="project" value="UniProtKB-EC"/>
</dbReference>
<evidence type="ECO:0000256" key="18">
    <source>
        <dbReference type="PIRSR" id="PIRSR637359-3"/>
    </source>
</evidence>
<evidence type="ECO:0000313" key="24">
    <source>
        <dbReference type="Proteomes" id="UP000271162"/>
    </source>
</evidence>
<dbReference type="InterPro" id="IPR037359">
    <property type="entry name" value="NST/OST"/>
</dbReference>
<evidence type="ECO:0000256" key="3">
    <source>
        <dbReference type="ARBA" id="ARBA00005093"/>
    </source>
</evidence>
<dbReference type="AlphaFoldDB" id="A0A0N4Y3E0"/>
<evidence type="ECO:0000256" key="16">
    <source>
        <dbReference type="PIRSR" id="PIRSR637359-1"/>
    </source>
</evidence>
<feature type="binding site" evidence="17">
    <location>
        <position position="683"/>
    </location>
    <ligand>
        <name>3'-phosphoadenylyl sulfate</name>
        <dbReference type="ChEBI" id="CHEBI:58339"/>
    </ligand>
</feature>
<evidence type="ECO:0000256" key="19">
    <source>
        <dbReference type="SAM" id="Phobius"/>
    </source>
</evidence>
<dbReference type="SUPFAM" id="SSF52540">
    <property type="entry name" value="P-loop containing nucleoside triphosphate hydrolases"/>
    <property type="match status" value="1"/>
</dbReference>
<dbReference type="UniPathway" id="UPA00756"/>
<dbReference type="InterPro" id="IPR000863">
    <property type="entry name" value="Sulfotransferase_dom"/>
</dbReference>
<dbReference type="InterPro" id="IPR021930">
    <property type="entry name" value="Heparan_SO4_deacetylase_dom"/>
</dbReference>
<feature type="domain" description="Sulfotransferase" evidence="20">
    <location>
        <begin position="582"/>
        <end position="811"/>
    </location>
</feature>
<feature type="transmembrane region" description="Helical" evidence="19">
    <location>
        <begin position="12"/>
        <end position="31"/>
    </location>
</feature>
<dbReference type="OMA" id="GLKFWLH"/>
<dbReference type="STRING" id="27835.A0A0N4Y3E0"/>
<dbReference type="PANTHER" id="PTHR10605">
    <property type="entry name" value="HEPARAN SULFATE SULFOTRANSFERASE"/>
    <property type="match status" value="1"/>
</dbReference>
<feature type="active site" description="For sulfotransferase activity" evidence="16">
    <location>
        <position position="590"/>
    </location>
</feature>
<keyword evidence="12 19" id="KW-0472">Membrane</keyword>
<evidence type="ECO:0000259" key="21">
    <source>
        <dbReference type="Pfam" id="PF12062"/>
    </source>
</evidence>
<keyword evidence="7 19" id="KW-0812">Transmembrane</keyword>
<evidence type="ECO:0000256" key="13">
    <source>
        <dbReference type="ARBA" id="ARBA00023157"/>
    </source>
</evidence>
<protein>
    <recommendedName>
        <fullName evidence="5">[heparan sulfate]-glucosamine N-sulfotransferase</fullName>
        <ecNumber evidence="5">2.8.2.8</ecNumber>
    </recommendedName>
</protein>
<keyword evidence="15" id="KW-0511">Multifunctional enzyme</keyword>
<evidence type="ECO:0000256" key="8">
    <source>
        <dbReference type="ARBA" id="ARBA00022801"/>
    </source>
</evidence>
<reference evidence="23 24" key="2">
    <citation type="submission" date="2018-11" db="EMBL/GenBank/DDBJ databases">
        <authorList>
            <consortium name="Pathogen Informatics"/>
        </authorList>
    </citation>
    <scope>NUCLEOTIDE SEQUENCE [LARGE SCALE GENOMIC DNA]</scope>
</reference>
<evidence type="ECO:0000259" key="20">
    <source>
        <dbReference type="Pfam" id="PF00685"/>
    </source>
</evidence>
<dbReference type="Gene3D" id="3.40.50.300">
    <property type="entry name" value="P-loop containing nucleotide triphosphate hydrolases"/>
    <property type="match status" value="1"/>
</dbReference>
<comment type="similarity">
    <text evidence="4">Belongs to the sulfotransferase 1 family. NDST subfamily.</text>
</comment>
<dbReference type="UniPathway" id="UPA00862"/>
<evidence type="ECO:0000259" key="22">
    <source>
        <dbReference type="Pfam" id="PF25119"/>
    </source>
</evidence>
<dbReference type="GO" id="GO:0016787">
    <property type="term" value="F:hydrolase activity"/>
    <property type="evidence" value="ECO:0007669"/>
    <property type="project" value="UniProtKB-KW"/>
</dbReference>
<keyword evidence="14" id="KW-0325">Glycoprotein</keyword>
<comment type="pathway">
    <text evidence="3">Glycan metabolism; heparan sulfate biosynthesis.</text>
</comment>
<evidence type="ECO:0000256" key="15">
    <source>
        <dbReference type="ARBA" id="ARBA00023268"/>
    </source>
</evidence>
<evidence type="ECO:0000256" key="17">
    <source>
        <dbReference type="PIRSR" id="PIRSR637359-2"/>
    </source>
</evidence>
<organism evidence="25">
    <name type="scientific">Nippostrongylus brasiliensis</name>
    <name type="common">Rat hookworm</name>
    <dbReference type="NCBI Taxonomy" id="27835"/>
    <lineage>
        <taxon>Eukaryota</taxon>
        <taxon>Metazoa</taxon>
        <taxon>Ecdysozoa</taxon>
        <taxon>Nematoda</taxon>
        <taxon>Chromadorea</taxon>
        <taxon>Rhabditida</taxon>
        <taxon>Rhabditina</taxon>
        <taxon>Rhabditomorpha</taxon>
        <taxon>Strongyloidea</taxon>
        <taxon>Heligmosomidae</taxon>
        <taxon>Nippostrongylus</taxon>
    </lineage>
</organism>
<evidence type="ECO:0000313" key="25">
    <source>
        <dbReference type="WBParaSite" id="NBR_0001031301-mRNA-1"/>
    </source>
</evidence>
<keyword evidence="13 18" id="KW-1015">Disulfide bond</keyword>
<name>A0A0N4Y3E0_NIPBR</name>
<dbReference type="Pfam" id="PF00685">
    <property type="entry name" value="Sulfotransfer_1"/>
    <property type="match status" value="1"/>
</dbReference>
<keyword evidence="8" id="KW-0378">Hydrolase</keyword>
<evidence type="ECO:0000256" key="14">
    <source>
        <dbReference type="ARBA" id="ARBA00023180"/>
    </source>
</evidence>
<comment type="pathway">
    <text evidence="2">Glycan metabolism; heparin biosynthesis.</text>
</comment>
<keyword evidence="6" id="KW-0808">Transferase</keyword>
<sequence length="847" mass="98070">MLPYCSRWLLKSLKILLAFTIAVSLLLIIRVSNRPDIAVVRYPPQRLSHYECPCNLSTSSINSHESPFVDHNTTENRALLLLENAYSRHGRILRQILDASKYPYKAEALAKNLPLLTTATRGRYSIIIIENYYKYLNMAKWNRQLLDKYCKEYKTPIISFLPSRPNNTYQKVKIKGSKLYFWQDQEVVSLKVSNSSIHRISRIDAERTDINTKEWVLFEESQEHTTVLAARDAFGRPRAAVVHDHGKLDNVERILFGHNVTDWTIKMTFLDALWYSSGGRIGWSLDRFIQIDIDDIFVGARGTRMVDTDVRALLESQRNLRKYISNFTYMLGFSGSYFRNGDDNEDRGDELLVELAEKFVWFPHMWRHNHAHEHNMTYMEATMIQNFLFSQNMRLPVKYPYAIAPQHDGIYPVHEELYAAWKKVWKVEVTATEEYPHFKPALSRQGFIHRNISVLPRQTCGLYTHTQFFRNYPGGFSKLKSLIYGGELFFTILMNPVSIFMTHQQNFAHDRLALYTFENLVRFVQCWTNIQLRWQSPVESAKLYFSLMPQEVVPTWSNPCEDIRHKAILPPSLNCSNLILPTTLIVGPQKTGTSALATFLSLHPNVSTNAPIPDSFEELQFFGGANYHKGIEWYTQKFSRAHVVFDKSATYFDNPNAAKQAFALVPNAKIVVILYDPARRAYSWYQHMLAHNDSTVLSAGDMEIVLDAATPQLKKVRQRCISGGRYTHHLDRWLEFFPMSNMILVDGERLREEPAAVLTELVEKLSLPEFDFTAAIRYSSSKGFYCQVNKGKTKCLGRGKGRIYPPMSPNLWSRLNNIFLPDNTALHKFLVKNRLPVPKWLRKLLEV</sequence>
<dbReference type="InterPro" id="IPR056793">
    <property type="entry name" value="HSNSD_N"/>
</dbReference>
<accession>A0A0N4Y3E0</accession>
<evidence type="ECO:0000256" key="6">
    <source>
        <dbReference type="ARBA" id="ARBA00022679"/>
    </source>
</evidence>
<evidence type="ECO:0000256" key="9">
    <source>
        <dbReference type="ARBA" id="ARBA00022968"/>
    </source>
</evidence>
<dbReference type="InterPro" id="IPR027417">
    <property type="entry name" value="P-loop_NTPase"/>
</dbReference>
<dbReference type="Pfam" id="PF12062">
    <property type="entry name" value="HSNSD-CE"/>
    <property type="match status" value="1"/>
</dbReference>
<comment type="subcellular location">
    <subcellularLocation>
        <location evidence="1">Golgi apparatus membrane</location>
        <topology evidence="1">Single-pass type II membrane protein</topology>
    </subcellularLocation>
</comment>
<feature type="domain" description="Heparan sulphate-N-deacetylase deacetylase" evidence="21">
    <location>
        <begin position="286"/>
        <end position="489"/>
    </location>
</feature>
<gene>
    <name evidence="23" type="ORF">NBR_LOCUS10314</name>
</gene>
<evidence type="ECO:0000256" key="10">
    <source>
        <dbReference type="ARBA" id="ARBA00022989"/>
    </source>
</evidence>
<proteinExistence type="inferred from homology"/>
<feature type="binding site" evidence="17">
    <location>
        <position position="785"/>
    </location>
    <ligand>
        <name>3'-phosphoadenylyl sulfate</name>
        <dbReference type="ChEBI" id="CHEBI:58339"/>
    </ligand>
</feature>
<dbReference type="WBParaSite" id="NBR_0001031301-mRNA-1">
    <property type="protein sequence ID" value="NBR_0001031301-mRNA-1"/>
    <property type="gene ID" value="NBR_0001031301"/>
</dbReference>
<dbReference type="EMBL" id="UYSL01020290">
    <property type="protein sequence ID" value="VDL73903.1"/>
    <property type="molecule type" value="Genomic_DNA"/>
</dbReference>
<evidence type="ECO:0000256" key="7">
    <source>
        <dbReference type="ARBA" id="ARBA00022692"/>
    </source>
</evidence>
<keyword evidence="11" id="KW-0333">Golgi apparatus</keyword>
<evidence type="ECO:0000313" key="23">
    <source>
        <dbReference type="EMBL" id="VDL73903.1"/>
    </source>
</evidence>